<evidence type="ECO:0000256" key="5">
    <source>
        <dbReference type="ARBA" id="ARBA00022729"/>
    </source>
</evidence>
<evidence type="ECO:0000256" key="2">
    <source>
        <dbReference type="ARBA" id="ARBA00008163"/>
    </source>
</evidence>
<dbReference type="GO" id="GO:0015483">
    <property type="term" value="F:long-chain fatty acid transporting porin activity"/>
    <property type="evidence" value="ECO:0007669"/>
    <property type="project" value="TreeGrafter"/>
</dbReference>
<dbReference type="AlphaFoldDB" id="A0A3L7AM16"/>
<dbReference type="Gene3D" id="2.40.160.60">
    <property type="entry name" value="Outer membrane protein transport protein (OMPP1/FadL/TodX)"/>
    <property type="match status" value="1"/>
</dbReference>
<evidence type="ECO:0000256" key="4">
    <source>
        <dbReference type="ARBA" id="ARBA00022692"/>
    </source>
</evidence>
<sequence length="449" mass="47544">MATHLSCLRRPLATRATLMALPVLAVPVLAIAGATGAAAGGFGLREQSAYYQGYSFAGTAAGGDGLASMFWNPAALSFSPGLNMEANVTWIAPHASIDVYRATGPLFGNNLGNVGIGDIVDDGAVPATYITYAWDRIAVGLAVNAPFGLITDAPCNWSGRYYGCYSRIFDMNIQGSIAYKVNDWLTLGAGFNVNYIDARLSNAQILSAAPLTFGAAQVDGDSIGYGINLGALLTLAPGTTVGLGYRSQIDQGLSGTITPLILNNPVAKLPAQAGLTLPDQATLSLRSKLTPNFTVLGTVEWTNWSTVQELKVESIAAPDSVLNLQWKDGWFFSGGVEYQWDPKLALRAGLAYELTPVPDATRSPRLPDTNRLWLSAGFTYAVTEKLALDVAYTHIFGEDAPIALFPTEPANALRGSLVGSVNDGYVDIVSLALRYKFDSPVSAAPVYTK</sequence>
<keyword evidence="7" id="KW-0998">Cell outer membrane</keyword>
<evidence type="ECO:0000256" key="6">
    <source>
        <dbReference type="ARBA" id="ARBA00023136"/>
    </source>
</evidence>
<evidence type="ECO:0000256" key="7">
    <source>
        <dbReference type="ARBA" id="ARBA00023237"/>
    </source>
</evidence>
<keyword evidence="5 8" id="KW-0732">Signal</keyword>
<proteinExistence type="inferred from homology"/>
<dbReference type="Proteomes" id="UP000269692">
    <property type="component" value="Unassembled WGS sequence"/>
</dbReference>
<keyword evidence="6" id="KW-0472">Membrane</keyword>
<dbReference type="GO" id="GO:0009279">
    <property type="term" value="C:cell outer membrane"/>
    <property type="evidence" value="ECO:0007669"/>
    <property type="project" value="UniProtKB-SubCell"/>
</dbReference>
<evidence type="ECO:0000256" key="8">
    <source>
        <dbReference type="SAM" id="SignalP"/>
    </source>
</evidence>
<protein>
    <submittedName>
        <fullName evidence="9">Transporter</fullName>
    </submittedName>
</protein>
<evidence type="ECO:0000256" key="1">
    <source>
        <dbReference type="ARBA" id="ARBA00004571"/>
    </source>
</evidence>
<organism evidence="9 10">
    <name type="scientific">Xanthobacter tagetidis</name>
    <dbReference type="NCBI Taxonomy" id="60216"/>
    <lineage>
        <taxon>Bacteria</taxon>
        <taxon>Pseudomonadati</taxon>
        <taxon>Pseudomonadota</taxon>
        <taxon>Alphaproteobacteria</taxon>
        <taxon>Hyphomicrobiales</taxon>
        <taxon>Xanthobacteraceae</taxon>
        <taxon>Xanthobacter</taxon>
    </lineage>
</organism>
<dbReference type="PANTHER" id="PTHR35093">
    <property type="entry name" value="OUTER MEMBRANE PROTEIN NMB0088-RELATED"/>
    <property type="match status" value="1"/>
</dbReference>
<comment type="subcellular location">
    <subcellularLocation>
        <location evidence="1">Cell outer membrane</location>
        <topology evidence="1">Multi-pass membrane protein</topology>
    </subcellularLocation>
</comment>
<dbReference type="OrthoDB" id="19849at2"/>
<reference evidence="9 10" key="1">
    <citation type="submission" date="2018-10" db="EMBL/GenBank/DDBJ databases">
        <title>Xanthobacter tagetidis genome sequencing and assembly.</title>
        <authorList>
            <person name="Maclea K.S."/>
            <person name="Goen A.E."/>
            <person name="Fatima S.A."/>
        </authorList>
    </citation>
    <scope>NUCLEOTIDE SEQUENCE [LARGE SCALE GENOMIC DNA]</scope>
    <source>
        <strain evidence="9 10">ATCC 700314</strain>
    </source>
</reference>
<keyword evidence="10" id="KW-1185">Reference proteome</keyword>
<feature type="chain" id="PRO_5017929178" evidence="8">
    <location>
        <begin position="26"/>
        <end position="449"/>
    </location>
</feature>
<comment type="caution">
    <text evidence="9">The sequence shown here is derived from an EMBL/GenBank/DDBJ whole genome shotgun (WGS) entry which is preliminary data.</text>
</comment>
<name>A0A3L7AM16_9HYPH</name>
<evidence type="ECO:0000313" key="10">
    <source>
        <dbReference type="Proteomes" id="UP000269692"/>
    </source>
</evidence>
<gene>
    <name evidence="9" type="ORF">D9R14_03680</name>
</gene>
<evidence type="ECO:0000256" key="3">
    <source>
        <dbReference type="ARBA" id="ARBA00022452"/>
    </source>
</evidence>
<dbReference type="InterPro" id="IPR005017">
    <property type="entry name" value="OMPP1/FadL/TodX"/>
</dbReference>
<comment type="similarity">
    <text evidence="2">Belongs to the OmpP1/FadL family.</text>
</comment>
<keyword evidence="3" id="KW-1134">Transmembrane beta strand</keyword>
<evidence type="ECO:0000313" key="9">
    <source>
        <dbReference type="EMBL" id="RLP81104.1"/>
    </source>
</evidence>
<dbReference type="PANTHER" id="PTHR35093:SF8">
    <property type="entry name" value="OUTER MEMBRANE PROTEIN NMB0088-RELATED"/>
    <property type="match status" value="1"/>
</dbReference>
<dbReference type="SUPFAM" id="SSF56935">
    <property type="entry name" value="Porins"/>
    <property type="match status" value="1"/>
</dbReference>
<accession>A0A3L7AM16</accession>
<keyword evidence="4" id="KW-0812">Transmembrane</keyword>
<dbReference type="EMBL" id="RCTF01000002">
    <property type="protein sequence ID" value="RLP81104.1"/>
    <property type="molecule type" value="Genomic_DNA"/>
</dbReference>
<dbReference type="Pfam" id="PF03349">
    <property type="entry name" value="Toluene_X"/>
    <property type="match status" value="1"/>
</dbReference>
<feature type="signal peptide" evidence="8">
    <location>
        <begin position="1"/>
        <end position="25"/>
    </location>
</feature>